<dbReference type="InterPro" id="IPR036736">
    <property type="entry name" value="ACP-like_sf"/>
</dbReference>
<dbReference type="EMBL" id="PHNE01000001">
    <property type="protein sequence ID" value="PPE06129.1"/>
    <property type="molecule type" value="Genomic_DNA"/>
</dbReference>
<keyword evidence="3" id="KW-1185">Reference proteome</keyword>
<dbReference type="AlphaFoldDB" id="A0A2S5RFL9"/>
<organism evidence="2 3">
    <name type="scientific">Williamsoniiplasma lucivorax</name>
    <dbReference type="NCBI Taxonomy" id="209274"/>
    <lineage>
        <taxon>Bacteria</taxon>
        <taxon>Bacillati</taxon>
        <taxon>Mycoplasmatota</taxon>
        <taxon>Mollicutes</taxon>
        <taxon>Entomoplasmatales</taxon>
        <taxon>Williamsoniiplasma</taxon>
    </lineage>
</organism>
<dbReference type="SUPFAM" id="SSF47336">
    <property type="entry name" value="ACP-like"/>
    <property type="match status" value="1"/>
</dbReference>
<accession>A0A2S5RFL9</accession>
<dbReference type="InterPro" id="IPR009081">
    <property type="entry name" value="PP-bd_ACP"/>
</dbReference>
<protein>
    <submittedName>
        <fullName evidence="2">Acyl carrier protein</fullName>
    </submittedName>
</protein>
<dbReference type="STRING" id="1399797.GCA_000518285_00791"/>
<dbReference type="Pfam" id="PF00550">
    <property type="entry name" value="PP-binding"/>
    <property type="match status" value="1"/>
</dbReference>
<comment type="caution">
    <text evidence="2">The sequence shown here is derived from an EMBL/GenBank/DDBJ whole genome shotgun (WGS) entry which is preliminary data.</text>
</comment>
<feature type="domain" description="Carrier" evidence="1">
    <location>
        <begin position="1"/>
        <end position="74"/>
    </location>
</feature>
<evidence type="ECO:0000313" key="3">
    <source>
        <dbReference type="Proteomes" id="UP000237865"/>
    </source>
</evidence>
<dbReference type="Proteomes" id="UP000237865">
    <property type="component" value="Unassembled WGS sequence"/>
</dbReference>
<dbReference type="RefSeq" id="WP_028126603.1">
    <property type="nucleotide sequence ID" value="NZ_PHNE01000001.1"/>
</dbReference>
<name>A0A2S5RFL9_9MOLU</name>
<evidence type="ECO:0000313" key="2">
    <source>
        <dbReference type="EMBL" id="PPE06129.1"/>
    </source>
</evidence>
<dbReference type="Gene3D" id="1.10.1200.10">
    <property type="entry name" value="ACP-like"/>
    <property type="match status" value="1"/>
</dbReference>
<evidence type="ECO:0000259" key="1">
    <source>
        <dbReference type="PROSITE" id="PS50075"/>
    </source>
</evidence>
<proteinExistence type="predicted"/>
<sequence>MDKIYDQIIKALKTKGAKGAINKQTKFVDMGVDSLDLMDMVIQLEDELSIRIPDDQILSIENIDQLLKIIEKLSK</sequence>
<reference evidence="2 3" key="1">
    <citation type="submission" date="2017-11" db="EMBL/GenBank/DDBJ databases">
        <title>Genome sequence of Entomoplasma lucivorax PIPN-2 (ATCC 49196).</title>
        <authorList>
            <person name="Lo W.-S."/>
            <person name="Gasparich G.E."/>
            <person name="Kuo C.-H."/>
        </authorList>
    </citation>
    <scope>NUCLEOTIDE SEQUENCE [LARGE SCALE GENOMIC DNA]</scope>
    <source>
        <strain evidence="2 3">PIPN-2</strain>
    </source>
</reference>
<dbReference type="PROSITE" id="PS50075">
    <property type="entry name" value="CARRIER"/>
    <property type="match status" value="1"/>
</dbReference>
<gene>
    <name evidence="2" type="ORF">ELUCI_v1c04200</name>
</gene>